<dbReference type="InterPro" id="IPR044730">
    <property type="entry name" value="RNase_H-like_dom_plant"/>
</dbReference>
<dbReference type="Gene3D" id="3.30.420.10">
    <property type="entry name" value="Ribonuclease H-like superfamily/Ribonuclease H"/>
    <property type="match status" value="1"/>
</dbReference>
<reference evidence="3" key="1">
    <citation type="submission" date="2024-07" db="EMBL/GenBank/DDBJ databases">
        <title>Two chromosome-level genome assemblies of Korean endemic species Abeliophyllum distichum and Forsythia ovata (Oleaceae).</title>
        <authorList>
            <person name="Jang H."/>
        </authorList>
    </citation>
    <scope>NUCLEOTIDE SEQUENCE [LARGE SCALE GENOMIC DNA]</scope>
</reference>
<protein>
    <recommendedName>
        <fullName evidence="1">RNase H type-1 domain-containing protein</fullName>
    </recommendedName>
</protein>
<dbReference type="AlphaFoldDB" id="A0ABD1WVC4"/>
<evidence type="ECO:0000313" key="3">
    <source>
        <dbReference type="Proteomes" id="UP001604277"/>
    </source>
</evidence>
<keyword evidence="3" id="KW-1185">Reference proteome</keyword>
<accession>A0ABD1WVC4</accession>
<proteinExistence type="predicted"/>
<dbReference type="InterPro" id="IPR002156">
    <property type="entry name" value="RNaseH_domain"/>
</dbReference>
<evidence type="ECO:0000313" key="2">
    <source>
        <dbReference type="EMBL" id="KAL2553662.1"/>
    </source>
</evidence>
<gene>
    <name evidence="2" type="ORF">Fot_07281</name>
</gene>
<dbReference type="Proteomes" id="UP001604277">
    <property type="component" value="Unassembled WGS sequence"/>
</dbReference>
<name>A0ABD1WVC4_9LAMI</name>
<dbReference type="InterPro" id="IPR012337">
    <property type="entry name" value="RNaseH-like_sf"/>
</dbReference>
<feature type="domain" description="RNase H type-1" evidence="1">
    <location>
        <begin position="4"/>
        <end position="101"/>
    </location>
</feature>
<dbReference type="EMBL" id="JBFOLJ010000002">
    <property type="protein sequence ID" value="KAL2553662.1"/>
    <property type="molecule type" value="Genomic_DNA"/>
</dbReference>
<evidence type="ECO:0000259" key="1">
    <source>
        <dbReference type="Pfam" id="PF13456"/>
    </source>
</evidence>
<comment type="caution">
    <text evidence="2">The sequence shown here is derived from an EMBL/GenBank/DDBJ whole genome shotgun (WGS) entry which is preliminary data.</text>
</comment>
<dbReference type="Pfam" id="PF13456">
    <property type="entry name" value="RVT_3"/>
    <property type="match status" value="1"/>
</dbReference>
<dbReference type="PANTHER" id="PTHR47074">
    <property type="entry name" value="BNAC02G40300D PROTEIN"/>
    <property type="match status" value="1"/>
</dbReference>
<dbReference type="CDD" id="cd06222">
    <property type="entry name" value="RNase_H_like"/>
    <property type="match status" value="1"/>
</dbReference>
<dbReference type="InterPro" id="IPR052929">
    <property type="entry name" value="RNase_H-like_EbsB-rel"/>
</dbReference>
<dbReference type="SUPFAM" id="SSF53098">
    <property type="entry name" value="Ribonuclease H-like"/>
    <property type="match status" value="1"/>
</dbReference>
<organism evidence="2 3">
    <name type="scientific">Forsythia ovata</name>
    <dbReference type="NCBI Taxonomy" id="205694"/>
    <lineage>
        <taxon>Eukaryota</taxon>
        <taxon>Viridiplantae</taxon>
        <taxon>Streptophyta</taxon>
        <taxon>Embryophyta</taxon>
        <taxon>Tracheophyta</taxon>
        <taxon>Spermatophyta</taxon>
        <taxon>Magnoliopsida</taxon>
        <taxon>eudicotyledons</taxon>
        <taxon>Gunneridae</taxon>
        <taxon>Pentapetalae</taxon>
        <taxon>asterids</taxon>
        <taxon>lamiids</taxon>
        <taxon>Lamiales</taxon>
        <taxon>Oleaceae</taxon>
        <taxon>Forsythieae</taxon>
        <taxon>Forsythia</taxon>
    </lineage>
</organism>
<dbReference type="PANTHER" id="PTHR47074:SF11">
    <property type="entry name" value="REVERSE TRANSCRIPTASE-LIKE PROTEIN"/>
    <property type="match status" value="1"/>
</dbReference>
<sequence length="129" mass="14547">MGSFVAAKIAPVRGITDPLIAEVLGVREALSWLKDRFPEVQIIEMDALLVYNALQQNEVDNSYFGLLIEECRLLSSDMPNIKFNWVKKSANQVPHTLTKAASSSHDDLEWSYFSPLFLSTVLFVDLNNE</sequence>
<dbReference type="InterPro" id="IPR036397">
    <property type="entry name" value="RNaseH_sf"/>
</dbReference>